<feature type="compositionally biased region" description="Low complexity" evidence="4">
    <location>
        <begin position="537"/>
        <end position="607"/>
    </location>
</feature>
<dbReference type="Gene3D" id="3.90.640.10">
    <property type="entry name" value="Actin, Chain A, domain 4"/>
    <property type="match status" value="1"/>
</dbReference>
<proteinExistence type="predicted"/>
<feature type="compositionally biased region" description="Low complexity" evidence="4">
    <location>
        <begin position="505"/>
        <end position="525"/>
    </location>
</feature>
<keyword evidence="6" id="KW-1185">Reference proteome</keyword>
<dbReference type="InterPro" id="IPR043129">
    <property type="entry name" value="ATPase_NBD"/>
</dbReference>
<sequence length="797" mass="78014">MTVGFGMSIGTVNSVWAATAGDRDRPAVRVRRTAVTVDRSGAVRVGGMPRFAPVATDFADLTQAREPVSLGGRIRSSADLVAAAATSLIDASDPEAGPVLTYPACYTDRQVAALQYALHRRGAFEVILMPEPVAAVEWLDDEYGVTASSSTLVYDLGANSLDVAVVRTEAEWNQRGVLGSALRSDAFGGRPLGAVLARYARTLAPDVPAPVSKVVPAEDTRRLRTWHVRNSLGVVRDCLKSARVTIDDVDRVLLVGGAARPVEVAEVLAELGPPVIVPPDPAHTVATGAAIASARFATSNSNVGRYARGAAVVSSAAVVSALAMSAATMIGGGPVGTDGPVMEFAPALAGPAEALREQVGELPQTPGFGAGFAALAARADTLMGTSLSGLRGYAGAAHDFSRSMTDRVENALHDYGAVTPCVPPRARTYSDPARFTNPMPFVNSGAAALLAAGAAARDLPGAGHPGQPGSGDQGTPPGGGSTPGDSSKPGNPAPKPAGTPDGSITPGTNPAPAGDATATTGATPGDSHSGEAASTPGSGHSSGTADSGAGSGADSNPAGGSSTSSNGSASTSAESHGAHGSANSGGTQNSGAGNSGTESSGTENSGTQNSDTQNSGAANSGAAHSGDATNSDTGSNPGGAGTSGDGTNSNGTANTGDHAKPGSPAPGGGGTDSAPAAGAQSGPGTSSSDTVPGAGTARTPGGGTATPPGGATRPGATNPAPAPPFTPASSRRATPAWVPPPAVASTADWAVVGSVAVSTRAVSVTDTVRRAGPATDAGPATTRLCADPGRRDSAGWT</sequence>
<evidence type="ECO:0000256" key="1">
    <source>
        <dbReference type="ARBA" id="ARBA00022741"/>
    </source>
</evidence>
<comment type="caution">
    <text evidence="5">The sequence shown here is derived from an EMBL/GenBank/DDBJ whole genome shotgun (WGS) entry which is preliminary data.</text>
</comment>
<dbReference type="GO" id="GO:0140662">
    <property type="term" value="F:ATP-dependent protein folding chaperone"/>
    <property type="evidence" value="ECO:0007669"/>
    <property type="project" value="InterPro"/>
</dbReference>
<feature type="compositionally biased region" description="Low complexity" evidence="4">
    <location>
        <begin position="770"/>
        <end position="783"/>
    </location>
</feature>
<evidence type="ECO:0000313" key="5">
    <source>
        <dbReference type="EMBL" id="OXR47264.1"/>
    </source>
</evidence>
<dbReference type="Gene3D" id="3.30.420.40">
    <property type="match status" value="4"/>
</dbReference>
<evidence type="ECO:0000256" key="2">
    <source>
        <dbReference type="ARBA" id="ARBA00022840"/>
    </source>
</evidence>
<evidence type="ECO:0000256" key="4">
    <source>
        <dbReference type="SAM" id="MobiDB-lite"/>
    </source>
</evidence>
<feature type="compositionally biased region" description="Basic and acidic residues" evidence="4">
    <location>
        <begin position="788"/>
        <end position="797"/>
    </location>
</feature>
<feature type="compositionally biased region" description="Low complexity" evidence="4">
    <location>
        <begin position="645"/>
        <end position="656"/>
    </location>
</feature>
<dbReference type="Proteomes" id="UP000215506">
    <property type="component" value="Unassembled WGS sequence"/>
</dbReference>
<reference evidence="5 6" key="1">
    <citation type="submission" date="2017-07" db="EMBL/GenBank/DDBJ databases">
        <title>First draft Genome Sequence of Nocardia cerradoensis isolated from human infection.</title>
        <authorList>
            <person name="Carrasco G."/>
        </authorList>
    </citation>
    <scope>NUCLEOTIDE SEQUENCE [LARGE SCALE GENOMIC DNA]</scope>
    <source>
        <strain evidence="5 6">CNM20130759</strain>
    </source>
</reference>
<dbReference type="PANTHER" id="PTHR42749:SF1">
    <property type="entry name" value="CELL SHAPE-DETERMINING PROTEIN MREB"/>
    <property type="match status" value="1"/>
</dbReference>
<keyword evidence="2" id="KW-0067">ATP-binding</keyword>
<keyword evidence="1" id="KW-0547">Nucleotide-binding</keyword>
<dbReference type="AlphaFoldDB" id="A0A231HEE4"/>
<dbReference type="EMBL" id="NGAF01000001">
    <property type="protein sequence ID" value="OXR47264.1"/>
    <property type="molecule type" value="Genomic_DNA"/>
</dbReference>
<keyword evidence="3" id="KW-0143">Chaperone</keyword>
<dbReference type="GO" id="GO:0005524">
    <property type="term" value="F:ATP binding"/>
    <property type="evidence" value="ECO:0007669"/>
    <property type="project" value="UniProtKB-KW"/>
</dbReference>
<dbReference type="PANTHER" id="PTHR42749">
    <property type="entry name" value="CELL SHAPE-DETERMINING PROTEIN MREB"/>
    <property type="match status" value="1"/>
</dbReference>
<dbReference type="Pfam" id="PF00012">
    <property type="entry name" value="HSP70"/>
    <property type="match status" value="1"/>
</dbReference>
<feature type="region of interest" description="Disordered" evidence="4">
    <location>
        <begin position="770"/>
        <end position="797"/>
    </location>
</feature>
<feature type="region of interest" description="Disordered" evidence="4">
    <location>
        <begin position="457"/>
        <end position="741"/>
    </location>
</feature>
<evidence type="ECO:0000313" key="6">
    <source>
        <dbReference type="Proteomes" id="UP000215506"/>
    </source>
</evidence>
<accession>A0A231HEE4</accession>
<dbReference type="InterPro" id="IPR013126">
    <property type="entry name" value="Hsp_70_fam"/>
</dbReference>
<protein>
    <submittedName>
        <fullName evidence="5">Chaperone protein HscA</fullName>
    </submittedName>
</protein>
<feature type="compositionally biased region" description="Gly residues" evidence="4">
    <location>
        <begin position="463"/>
        <end position="482"/>
    </location>
</feature>
<feature type="compositionally biased region" description="Low complexity" evidence="4">
    <location>
        <begin position="672"/>
        <end position="719"/>
    </location>
</feature>
<organism evidence="5 6">
    <name type="scientific">Nocardia cerradoensis</name>
    <dbReference type="NCBI Taxonomy" id="85688"/>
    <lineage>
        <taxon>Bacteria</taxon>
        <taxon>Bacillati</taxon>
        <taxon>Actinomycetota</taxon>
        <taxon>Actinomycetes</taxon>
        <taxon>Mycobacteriales</taxon>
        <taxon>Nocardiaceae</taxon>
        <taxon>Nocardia</taxon>
    </lineage>
</organism>
<feature type="compositionally biased region" description="Low complexity" evidence="4">
    <location>
        <begin position="615"/>
        <end position="628"/>
    </location>
</feature>
<name>A0A231HEE4_9NOCA</name>
<evidence type="ECO:0000256" key="3">
    <source>
        <dbReference type="ARBA" id="ARBA00023186"/>
    </source>
</evidence>
<gene>
    <name evidence="5" type="primary">hscA_1</name>
    <name evidence="5" type="ORF">B7C42_00386</name>
</gene>
<dbReference type="SUPFAM" id="SSF53067">
    <property type="entry name" value="Actin-like ATPase domain"/>
    <property type="match status" value="1"/>
</dbReference>